<proteinExistence type="predicted"/>
<accession>A0ABR3W9I6</accession>
<evidence type="ECO:0000313" key="2">
    <source>
        <dbReference type="EMBL" id="KAL1856306.1"/>
    </source>
</evidence>
<dbReference type="PANTHER" id="PTHR35910:SF1">
    <property type="entry name" value="2EXR DOMAIN-CONTAINING PROTEIN"/>
    <property type="match status" value="1"/>
</dbReference>
<comment type="caution">
    <text evidence="2">The sequence shown here is derived from an EMBL/GenBank/DDBJ whole genome shotgun (WGS) entry which is preliminary data.</text>
</comment>
<protein>
    <recommendedName>
        <fullName evidence="1">2EXR domain-containing protein</fullName>
    </recommendedName>
</protein>
<evidence type="ECO:0000259" key="1">
    <source>
        <dbReference type="Pfam" id="PF20150"/>
    </source>
</evidence>
<dbReference type="EMBL" id="JAWRVE010000123">
    <property type="protein sequence ID" value="KAL1856306.1"/>
    <property type="molecule type" value="Genomic_DNA"/>
</dbReference>
<reference evidence="2 3" key="1">
    <citation type="journal article" date="2024" name="IMA Fungus">
        <title>IMA Genome - F19 : A genome assembly and annotation guide to empower mycologists, including annotated draft genome sequences of Ceratocystis pirilliformis, Diaporthe australafricana, Fusarium ophioides, Paecilomyces lecythidis, and Sporothrix stenoceras.</title>
        <authorList>
            <person name="Aylward J."/>
            <person name="Wilson A.M."/>
            <person name="Visagie C.M."/>
            <person name="Spraker J."/>
            <person name="Barnes I."/>
            <person name="Buitendag C."/>
            <person name="Ceriani C."/>
            <person name="Del Mar Angel L."/>
            <person name="du Plessis D."/>
            <person name="Fuchs T."/>
            <person name="Gasser K."/>
            <person name="Kramer D."/>
            <person name="Li W."/>
            <person name="Munsamy K."/>
            <person name="Piso A."/>
            <person name="Price J.L."/>
            <person name="Sonnekus B."/>
            <person name="Thomas C."/>
            <person name="van der Nest A."/>
            <person name="van Dijk A."/>
            <person name="van Heerden A."/>
            <person name="van Vuuren N."/>
            <person name="Yilmaz N."/>
            <person name="Duong T.A."/>
            <person name="van der Merwe N.A."/>
            <person name="Wingfield M.J."/>
            <person name="Wingfield B.D."/>
        </authorList>
    </citation>
    <scope>NUCLEOTIDE SEQUENCE [LARGE SCALE GENOMIC DNA]</scope>
    <source>
        <strain evidence="2 3">CMW 18300</strain>
    </source>
</reference>
<dbReference type="PANTHER" id="PTHR35910">
    <property type="entry name" value="2EXR DOMAIN-CONTAINING PROTEIN"/>
    <property type="match status" value="1"/>
</dbReference>
<sequence length="142" mass="16856">MATSFHLFPKLPQELRDAIWRECLPRRVIEIDYPTEEEALELDIEIEEDDDGRPINRDLSCDMRKTSMINAKPPIMSLVCRESRRVAFETGALVEHPRDPKEPYLHYRIRKRWVDPAPKIGLHCGKKRMEIQLDFYAMRCYP</sequence>
<evidence type="ECO:0000313" key="3">
    <source>
        <dbReference type="Proteomes" id="UP001583177"/>
    </source>
</evidence>
<keyword evidence="3" id="KW-1185">Reference proteome</keyword>
<organism evidence="2 3">
    <name type="scientific">Diaporthe australafricana</name>
    <dbReference type="NCBI Taxonomy" id="127596"/>
    <lineage>
        <taxon>Eukaryota</taxon>
        <taxon>Fungi</taxon>
        <taxon>Dikarya</taxon>
        <taxon>Ascomycota</taxon>
        <taxon>Pezizomycotina</taxon>
        <taxon>Sordariomycetes</taxon>
        <taxon>Sordariomycetidae</taxon>
        <taxon>Diaporthales</taxon>
        <taxon>Diaporthaceae</taxon>
        <taxon>Diaporthe</taxon>
    </lineage>
</organism>
<dbReference type="InterPro" id="IPR045518">
    <property type="entry name" value="2EXR"/>
</dbReference>
<gene>
    <name evidence="2" type="ORF">Daus18300_010791</name>
</gene>
<feature type="domain" description="2EXR" evidence="1">
    <location>
        <begin position="5"/>
        <end position="96"/>
    </location>
</feature>
<dbReference type="Pfam" id="PF20150">
    <property type="entry name" value="2EXR"/>
    <property type="match status" value="1"/>
</dbReference>
<name>A0ABR3W9I6_9PEZI</name>
<dbReference type="Proteomes" id="UP001583177">
    <property type="component" value="Unassembled WGS sequence"/>
</dbReference>